<dbReference type="GeneID" id="60368776"/>
<evidence type="ECO:0000256" key="4">
    <source>
        <dbReference type="ARBA" id="ARBA00023125"/>
    </source>
</evidence>
<evidence type="ECO:0000256" key="1">
    <source>
        <dbReference type="ARBA" id="ARBA00022553"/>
    </source>
</evidence>
<dbReference type="Gene3D" id="3.40.50.2300">
    <property type="match status" value="1"/>
</dbReference>
<dbReference type="SMART" id="SM00448">
    <property type="entry name" value="REC"/>
    <property type="match status" value="1"/>
</dbReference>
<reference evidence="10 11" key="1">
    <citation type="submission" date="2014-02" db="EMBL/GenBank/DDBJ databases">
        <authorList>
            <person name="Sears C."/>
            <person name="Carroll K."/>
            <person name="Sack B.R."/>
            <person name="Qadri F."/>
            <person name="Myers L.L."/>
            <person name="Chung G.-T."/>
            <person name="Escheverria P."/>
            <person name="Fraser C.M."/>
            <person name="Sadzewicz L."/>
            <person name="Shefchek K.A."/>
            <person name="Tallon L."/>
            <person name="Das S.P."/>
            <person name="Daugherty S."/>
            <person name="Mongodin E.F."/>
        </authorList>
    </citation>
    <scope>NUCLEOTIDE SEQUENCE [LARGE SCALE GENOMIC DNA]</scope>
    <source>
        <strain evidence="11">3998T(B)3</strain>
    </source>
</reference>
<feature type="DNA-binding region" description="OmpR/PhoB-type" evidence="7">
    <location>
        <begin position="124"/>
        <end position="224"/>
    </location>
</feature>
<dbReference type="PANTHER" id="PTHR48111:SF22">
    <property type="entry name" value="REGULATOR OF RPOS"/>
    <property type="match status" value="1"/>
</dbReference>
<dbReference type="GO" id="GO:0000976">
    <property type="term" value="F:transcription cis-regulatory region binding"/>
    <property type="evidence" value="ECO:0007669"/>
    <property type="project" value="TreeGrafter"/>
</dbReference>
<evidence type="ECO:0000313" key="10">
    <source>
        <dbReference type="EMBL" id="EXY90074.1"/>
    </source>
</evidence>
<dbReference type="RefSeq" id="WP_005788535.1">
    <property type="nucleotide sequence ID" value="NZ_JGDB01000200.1"/>
</dbReference>
<evidence type="ECO:0000256" key="3">
    <source>
        <dbReference type="ARBA" id="ARBA00023015"/>
    </source>
</evidence>
<dbReference type="InterPro" id="IPR001867">
    <property type="entry name" value="OmpR/PhoB-type_DNA-bd"/>
</dbReference>
<evidence type="ECO:0000313" key="11">
    <source>
        <dbReference type="Proteomes" id="UP000020773"/>
    </source>
</evidence>
<gene>
    <name evidence="10" type="ORF">M125_3250</name>
</gene>
<dbReference type="GO" id="GO:0000156">
    <property type="term" value="F:phosphorelay response regulator activity"/>
    <property type="evidence" value="ECO:0007669"/>
    <property type="project" value="TreeGrafter"/>
</dbReference>
<comment type="caution">
    <text evidence="10">The sequence shown here is derived from an EMBL/GenBank/DDBJ whole genome shotgun (WGS) entry which is preliminary data.</text>
</comment>
<evidence type="ECO:0000256" key="6">
    <source>
        <dbReference type="PROSITE-ProRule" id="PRU00169"/>
    </source>
</evidence>
<accession>A0A015U090</accession>
<dbReference type="InterPro" id="IPR001789">
    <property type="entry name" value="Sig_transdc_resp-reg_receiver"/>
</dbReference>
<dbReference type="EMBL" id="JGDB01000200">
    <property type="protein sequence ID" value="EXY90074.1"/>
    <property type="molecule type" value="Genomic_DNA"/>
</dbReference>
<dbReference type="GO" id="GO:0006355">
    <property type="term" value="P:regulation of DNA-templated transcription"/>
    <property type="evidence" value="ECO:0007669"/>
    <property type="project" value="InterPro"/>
</dbReference>
<dbReference type="GO" id="GO:0032993">
    <property type="term" value="C:protein-DNA complex"/>
    <property type="evidence" value="ECO:0007669"/>
    <property type="project" value="TreeGrafter"/>
</dbReference>
<evidence type="ECO:0000256" key="5">
    <source>
        <dbReference type="ARBA" id="ARBA00023163"/>
    </source>
</evidence>
<dbReference type="InterPro" id="IPR036388">
    <property type="entry name" value="WH-like_DNA-bd_sf"/>
</dbReference>
<name>A0A015U090_BACFG</name>
<keyword evidence="1 6" id="KW-0597">Phosphoprotein</keyword>
<dbReference type="PATRIC" id="fig|1339316.3.peg.3088"/>
<dbReference type="Pfam" id="PF00486">
    <property type="entry name" value="Trans_reg_C"/>
    <property type="match status" value="1"/>
</dbReference>
<keyword evidence="4 7" id="KW-0238">DNA-binding</keyword>
<dbReference type="Pfam" id="PF00072">
    <property type="entry name" value="Response_reg"/>
    <property type="match status" value="1"/>
</dbReference>
<dbReference type="PANTHER" id="PTHR48111">
    <property type="entry name" value="REGULATOR OF RPOS"/>
    <property type="match status" value="1"/>
</dbReference>
<keyword evidence="5" id="KW-0804">Transcription</keyword>
<feature type="domain" description="OmpR/PhoB-type" evidence="9">
    <location>
        <begin position="124"/>
        <end position="224"/>
    </location>
</feature>
<dbReference type="PROSITE" id="PS50110">
    <property type="entry name" value="RESPONSE_REGULATORY"/>
    <property type="match status" value="1"/>
</dbReference>
<dbReference type="InterPro" id="IPR011006">
    <property type="entry name" value="CheY-like_superfamily"/>
</dbReference>
<dbReference type="AlphaFoldDB" id="A0A015U090"/>
<dbReference type="Proteomes" id="UP000020773">
    <property type="component" value="Unassembled WGS sequence"/>
</dbReference>
<keyword evidence="2" id="KW-0902">Two-component regulatory system</keyword>
<feature type="domain" description="Response regulatory" evidence="8">
    <location>
        <begin position="2"/>
        <end position="116"/>
    </location>
</feature>
<evidence type="ECO:0000259" key="9">
    <source>
        <dbReference type="PROSITE" id="PS51755"/>
    </source>
</evidence>
<dbReference type="PROSITE" id="PS51755">
    <property type="entry name" value="OMPR_PHOB"/>
    <property type="match status" value="1"/>
</dbReference>
<sequence>MKILIIEDEPSLRELIQRSLEKERYVVEAAADFQSGLRKIEDYDYDCVLLDIMLPDGNGLNLLEQLKKMRKRENVIIISAKDSLDDKVLGLELGADDYLPKPFHLAELNARIKSVIRRQRRDGEMDIRLANIRIVPDTFQVFVDDKEIELNRKEYDILLYFANRPGRLVNKNTLAESVWGDHIDQVDNFDFIYAQIKNLRKKLKDAGALAELKAVYGFGYKMTVE</sequence>
<evidence type="ECO:0000256" key="2">
    <source>
        <dbReference type="ARBA" id="ARBA00023012"/>
    </source>
</evidence>
<evidence type="ECO:0000259" key="8">
    <source>
        <dbReference type="PROSITE" id="PS50110"/>
    </source>
</evidence>
<protein>
    <submittedName>
        <fullName evidence="10">Transcriptional regulatory family protein</fullName>
    </submittedName>
</protein>
<dbReference type="GO" id="GO:0005829">
    <property type="term" value="C:cytosol"/>
    <property type="evidence" value="ECO:0007669"/>
    <property type="project" value="TreeGrafter"/>
</dbReference>
<feature type="modified residue" description="4-aspartylphosphate" evidence="6">
    <location>
        <position position="51"/>
    </location>
</feature>
<proteinExistence type="predicted"/>
<evidence type="ECO:0000256" key="7">
    <source>
        <dbReference type="PROSITE-ProRule" id="PRU01091"/>
    </source>
</evidence>
<dbReference type="SUPFAM" id="SSF52172">
    <property type="entry name" value="CheY-like"/>
    <property type="match status" value="1"/>
</dbReference>
<organism evidence="10 11">
    <name type="scientific">Bacteroides fragilis str. 3998T(B)3</name>
    <dbReference type="NCBI Taxonomy" id="1339316"/>
    <lineage>
        <taxon>Bacteria</taxon>
        <taxon>Pseudomonadati</taxon>
        <taxon>Bacteroidota</taxon>
        <taxon>Bacteroidia</taxon>
        <taxon>Bacteroidales</taxon>
        <taxon>Bacteroidaceae</taxon>
        <taxon>Bacteroides</taxon>
    </lineage>
</organism>
<dbReference type="Gene3D" id="1.10.10.10">
    <property type="entry name" value="Winged helix-like DNA-binding domain superfamily/Winged helix DNA-binding domain"/>
    <property type="match status" value="1"/>
</dbReference>
<dbReference type="Gene3D" id="6.10.250.690">
    <property type="match status" value="1"/>
</dbReference>
<dbReference type="CDD" id="cd00383">
    <property type="entry name" value="trans_reg_C"/>
    <property type="match status" value="1"/>
</dbReference>
<keyword evidence="3" id="KW-0805">Transcription regulation</keyword>
<dbReference type="SMART" id="SM00862">
    <property type="entry name" value="Trans_reg_C"/>
    <property type="match status" value="1"/>
</dbReference>
<dbReference type="InterPro" id="IPR039420">
    <property type="entry name" value="WalR-like"/>
</dbReference>